<proteinExistence type="predicted"/>
<evidence type="ECO:0000313" key="3">
    <source>
        <dbReference type="Proteomes" id="UP001223802"/>
    </source>
</evidence>
<keyword evidence="3" id="KW-1185">Reference proteome</keyword>
<organism evidence="2 3">
    <name type="scientific">Oceanimonas pelagia</name>
    <dbReference type="NCBI Taxonomy" id="3028314"/>
    <lineage>
        <taxon>Bacteria</taxon>
        <taxon>Pseudomonadati</taxon>
        <taxon>Pseudomonadota</taxon>
        <taxon>Gammaproteobacteria</taxon>
        <taxon>Aeromonadales</taxon>
        <taxon>Aeromonadaceae</taxon>
        <taxon>Oceanimonas</taxon>
    </lineage>
</organism>
<evidence type="ECO:0008006" key="4">
    <source>
        <dbReference type="Google" id="ProtNLM"/>
    </source>
</evidence>
<sequence length="208" mass="23267">MFSKWWPIVFWSVQKNLRSEQRLASGITQQSWLRAVLLFGGYFALAELGMWLAVPPFYSAPIWPATGLAVYCLSLWGRRYCYVIWLAAWSADMLHKTWITGHAAEPELLLVTGATALGSLLMALVSVILLQPLMLERTRRLGEGRIIWRLFLAVPVAAALSATPGIVSLQWYQPQSEGVLIGNWLTLDVGMSGVVCGRALYSQRQYHG</sequence>
<protein>
    <recommendedName>
        <fullName evidence="4">MASE1 domain-containing protein</fullName>
    </recommendedName>
</protein>
<feature type="transmembrane region" description="Helical" evidence="1">
    <location>
        <begin position="150"/>
        <end position="172"/>
    </location>
</feature>
<evidence type="ECO:0000313" key="2">
    <source>
        <dbReference type="EMBL" id="WMC11264.1"/>
    </source>
</evidence>
<dbReference type="AlphaFoldDB" id="A0AA50KPC9"/>
<keyword evidence="1" id="KW-0472">Membrane</keyword>
<dbReference type="EMBL" id="CP118224">
    <property type="protein sequence ID" value="WMC11264.1"/>
    <property type="molecule type" value="Genomic_DNA"/>
</dbReference>
<keyword evidence="1" id="KW-0812">Transmembrane</keyword>
<feature type="transmembrane region" description="Helical" evidence="1">
    <location>
        <begin position="32"/>
        <end position="54"/>
    </location>
</feature>
<gene>
    <name evidence="2" type="ORF">PU634_02545</name>
</gene>
<keyword evidence="1" id="KW-1133">Transmembrane helix</keyword>
<dbReference type="RefSeq" id="WP_306762509.1">
    <property type="nucleotide sequence ID" value="NZ_CP118224.1"/>
</dbReference>
<name>A0AA50KPC9_9GAMM</name>
<evidence type="ECO:0000256" key="1">
    <source>
        <dbReference type="SAM" id="Phobius"/>
    </source>
</evidence>
<dbReference type="KEGG" id="ope:PU634_02545"/>
<feature type="transmembrane region" description="Helical" evidence="1">
    <location>
        <begin position="108"/>
        <end position="130"/>
    </location>
</feature>
<feature type="transmembrane region" description="Helical" evidence="1">
    <location>
        <begin position="178"/>
        <end position="201"/>
    </location>
</feature>
<dbReference type="Proteomes" id="UP001223802">
    <property type="component" value="Chromosome"/>
</dbReference>
<reference evidence="2 3" key="1">
    <citation type="submission" date="2023-02" db="EMBL/GenBank/DDBJ databases">
        <title>Complete genome sequence of a novel bacterium Oceanimonas sp. NTOU-MSR1 isolated from marine coast sediment.</title>
        <authorList>
            <person name="Yang H.-T."/>
            <person name="Chen Y.-L."/>
            <person name="Ho Y.-N."/>
        </authorList>
    </citation>
    <scope>NUCLEOTIDE SEQUENCE [LARGE SCALE GENOMIC DNA]</scope>
    <source>
        <strain evidence="2 3">NTOU-MSR1</strain>
    </source>
</reference>
<accession>A0AA50KPC9</accession>